<evidence type="ECO:0000256" key="1">
    <source>
        <dbReference type="SAM" id="SignalP"/>
    </source>
</evidence>
<accession>A0A5S3PBH1</accession>
<dbReference type="RefSeq" id="WP_138663397.1">
    <property type="nucleotide sequence ID" value="NZ_VANS01000005.1"/>
</dbReference>
<dbReference type="OrthoDB" id="5339359at2"/>
<dbReference type="PROSITE" id="PS51257">
    <property type="entry name" value="PROKAR_LIPOPROTEIN"/>
    <property type="match status" value="1"/>
</dbReference>
<reference evidence="2 3" key="1">
    <citation type="submission" date="2019-05" db="EMBL/GenBank/DDBJ databases">
        <title>Sulfitobacter sabulilitoris sp. nov., isolated from a marine sand.</title>
        <authorList>
            <person name="Yoon J.-H."/>
        </authorList>
    </citation>
    <scope>NUCLEOTIDE SEQUENCE [LARGE SCALE GENOMIC DNA]</scope>
    <source>
        <strain evidence="2 3">HSMS-29</strain>
    </source>
</reference>
<evidence type="ECO:0000313" key="3">
    <source>
        <dbReference type="Proteomes" id="UP000309550"/>
    </source>
</evidence>
<protein>
    <recommendedName>
        <fullName evidence="4">Lipoprotein</fullName>
    </recommendedName>
</protein>
<keyword evidence="3" id="KW-1185">Reference proteome</keyword>
<dbReference type="AlphaFoldDB" id="A0A5S3PBH1"/>
<name>A0A5S3PBH1_9RHOB</name>
<sequence>MVNAFLKVLAVCALAGLAACGAPMDRAAPVGDAQIAALTRDLVALGPQVDPEEAARAARIALVYPRQLARDYGVTDSAIVHNMKVNAGQRPRGLCWHWADDMESRLAAENFQTLRLHRAIANAGRLWRIDHSTVIASAAGEDWHEGLVLDPWRFGGPLYWGPPAEDKSYAWRPRAEVFAEKRRILAGAG</sequence>
<keyword evidence="1" id="KW-0732">Signal</keyword>
<evidence type="ECO:0008006" key="4">
    <source>
        <dbReference type="Google" id="ProtNLM"/>
    </source>
</evidence>
<proteinExistence type="predicted"/>
<comment type="caution">
    <text evidence="2">The sequence shown here is derived from an EMBL/GenBank/DDBJ whole genome shotgun (WGS) entry which is preliminary data.</text>
</comment>
<dbReference type="EMBL" id="VANS01000005">
    <property type="protein sequence ID" value="TMM50825.1"/>
    <property type="molecule type" value="Genomic_DNA"/>
</dbReference>
<feature type="chain" id="PRO_5024277657" description="Lipoprotein" evidence="1">
    <location>
        <begin position="28"/>
        <end position="189"/>
    </location>
</feature>
<gene>
    <name evidence="2" type="ORF">FDT80_16340</name>
</gene>
<feature type="signal peptide" evidence="1">
    <location>
        <begin position="1"/>
        <end position="27"/>
    </location>
</feature>
<evidence type="ECO:0000313" key="2">
    <source>
        <dbReference type="EMBL" id="TMM50825.1"/>
    </source>
</evidence>
<dbReference type="Proteomes" id="UP000309550">
    <property type="component" value="Unassembled WGS sequence"/>
</dbReference>
<organism evidence="2 3">
    <name type="scientific">Sulfitobacter sabulilitoris</name>
    <dbReference type="NCBI Taxonomy" id="2562655"/>
    <lineage>
        <taxon>Bacteria</taxon>
        <taxon>Pseudomonadati</taxon>
        <taxon>Pseudomonadota</taxon>
        <taxon>Alphaproteobacteria</taxon>
        <taxon>Rhodobacterales</taxon>
        <taxon>Roseobacteraceae</taxon>
        <taxon>Sulfitobacter</taxon>
    </lineage>
</organism>